<dbReference type="EMBL" id="CP059269">
    <property type="protein sequence ID" value="QLQ79908.1"/>
    <property type="molecule type" value="Genomic_DNA"/>
</dbReference>
<dbReference type="InterPro" id="IPR043161">
    <property type="entry name" value="DOCK_C_lobe_A"/>
</dbReference>
<dbReference type="InterPro" id="IPR026791">
    <property type="entry name" value="DOCK"/>
</dbReference>
<dbReference type="Pfam" id="PF20421">
    <property type="entry name" value="DHR-2_Lobe_C"/>
    <property type="match status" value="1"/>
</dbReference>
<feature type="domain" description="DOCKER" evidence="2">
    <location>
        <begin position="1399"/>
        <end position="1814"/>
    </location>
</feature>
<dbReference type="Gene3D" id="1.25.40.410">
    <property type="match status" value="1"/>
</dbReference>
<dbReference type="InterPro" id="IPR057500">
    <property type="entry name" value="C2_DCK1_4th"/>
</dbReference>
<evidence type="ECO:0000313" key="4">
    <source>
        <dbReference type="Proteomes" id="UP000510647"/>
    </source>
</evidence>
<dbReference type="GO" id="GO:0005737">
    <property type="term" value="C:cytoplasm"/>
    <property type="evidence" value="ECO:0007669"/>
    <property type="project" value="TreeGrafter"/>
</dbReference>
<dbReference type="PANTHER" id="PTHR45653">
    <property type="entry name" value="DEDICATOR OF CYTOKINESIS"/>
    <property type="match status" value="1"/>
</dbReference>
<keyword evidence="4" id="KW-1185">Reference proteome</keyword>
<dbReference type="GO" id="GO:0031267">
    <property type="term" value="F:small GTPase binding"/>
    <property type="evidence" value="ECO:0007669"/>
    <property type="project" value="TreeGrafter"/>
</dbReference>
<sequence>MSDRLKGWKPSDRIIRGVVIKPYLPLRKHPELKDQHTHILNLYAGDEVFVFEESKDGKWLRCYLRWIPLPESHVSGTLTVGHQLLHLRNRLIVVPRKFVRLNLERIVVEMPFLRIANASDLAPDTKGVCETASVFETLKSEGGFNSDTVKAPKKPLKPSFPYFRYQDRPLADELSATLVLLSSWIYDVYSSGDFNLFEQLVVCFYDLRAIRMKLHFKLYTSLEVIKISRAASALLANISKLISSRDKSGLGFFTSNPMTSDPTGVEGIFARDINTGQFLSYEGNSLQELVSNTMLHDLSKNFPVSNYRSLQTDYPTDNAFEATESHILVDVNDVKSDASVGNPMLQNLSASMYLCSRRDVLTEPFTVNMDSDQITSLNNISAALFRNIPASRIERGNIYLAVVLTEKVPFVIDNKSAEQRPNGSSPFIHFDTKNDDKISFIRRGVAAGAVDITKVFAKYNESNADLSEAFKIKINLFGSFMSRGGTTQGKVDTDSRHPENSGWGDLINRILLNSHKGIAVNPRTTTLMVTVKEIRSHAINKAAEAAFGAIRSVPTHFYDILSESSERMYLTLGKVMLSSNLLTNIQAITIKVTSASERIKFNRIADEDLHKSWEFVTVRPGESIGEIIRINGLKYMRQDEFITISAFLNGLLMARTAVHIKKGNVLMAYKKFTTFQLLNANGEALLDLELSTQYVGKKYNVDPTIERFKALPYVMSDGRTDPNVCFMDILSNMSRVNSDELQKHFRDLFLTYLRCMGKVESEGANVFTDEVRRQLLVSFVDFIDKVIVRNDQQRRSFKVLYEDYLGSPEALPNVGPVILQHMAAVIRSSNREWNAIGSAVCRTSVYLLMVSLMSSRATYEDWKLSFQSFFSEICQFVATTSELVANDQTVILQTYDAWLEIIGKAYEPEMLVQFSLGLLQSCRSKEESMELSTKELGAMEAKYLKTKLLLIRRIILHPDLYGYLFGDENSKTLKFVFLSKSIDWALLTYTYNHMNLSAARLANGVLISIIENTRDRKLSRNLLRLLPTLCKAFLLTRRYCKDNNQFEPKITFTKLFPFRIDSPILPMDSLIQSEIVVEVLLELVTIISDLAKLGEKTYGTDLSLTNIFSECSRDIDFQTEFGSKQISNNHISALYHIVKIISKGEFFPAHKWLGVSAMLDRSMTTLLSMSKDYMIQENLPQDYRNINIKLWSGYFKAILTLSNSKQAFLVNLGIIARKGVFQITGNLKAQSSELLASTWDAIASQVYDHDSEVNFGIGAVSPAQVLLLREAALLQELFFFALHRHLDAIKLSTRIVFGCTVTMWKEERSMQSWLDISIPQLYDAYQSGRLHFTDNDLQRLKLCVLYTAHVPPSAYGPMMSTMETVFGFLHTACDALKISNEEEFDNDRTAVHMEMFTYLLKVNRPELFHQTIYDLYIHFLQRRDNVQAGLCLELLANTYEWNMDDFLPSLNSPPLPEQSSFARKEYLYKEAAKHFSTGLRFERALCTYRDLIAVYDRINYDLAGLAYTYGEMAKIYNELQTVDRLIPTYFKVSFSGLGFPTSIRNKSFIFEGLPFEHITSMHDRLLRLYHGTTIVRSQHEMDNHFANPSMGKYIHVVGVEPQFDLSEHYKKSIDSKHFLNSKVWIYIKNRELRTFSNSVKLPGSTSVTDLWVEEITYTTSSTFPTLMNRSEVVEMITRRLSPFQTAIRSLRVKIQELNGLENMCWKVIKGRDNSSDAFNELSRNLAGTIDSPVNGGFAKYRAFSSPDLHPPLSNDDAKSLQVAFSDLAIALARCLILHQELLPSKDLQQSHSMLIDLFKKNFEPEISKNKINLDKITAPSIKRPISSHRDSSPHMTRTQMIQDLLDSVCKPEESQTKPISKEKTHSNATIDFNFVSTNRDHNGLLRTDSAISNLTHTGDTTNAAAFRAPVKWSLIGLDNKDNL</sequence>
<dbReference type="GO" id="GO:0007264">
    <property type="term" value="P:small GTPase-mediated signal transduction"/>
    <property type="evidence" value="ECO:0007669"/>
    <property type="project" value="InterPro"/>
</dbReference>
<name>A0A7H9HQ99_9SACH</name>
<dbReference type="CDD" id="cd11684">
    <property type="entry name" value="DHR2_DOCK"/>
    <property type="match status" value="1"/>
</dbReference>
<evidence type="ECO:0000313" key="3">
    <source>
        <dbReference type="EMBL" id="QLQ79908.1"/>
    </source>
</evidence>
<protein>
    <recommendedName>
        <fullName evidence="2">DOCKER domain-containing protein</fullName>
    </recommendedName>
</protein>
<organism evidence="3 4">
    <name type="scientific">Torulaspora globosa</name>
    <dbReference type="NCBI Taxonomy" id="48254"/>
    <lineage>
        <taxon>Eukaryota</taxon>
        <taxon>Fungi</taxon>
        <taxon>Dikarya</taxon>
        <taxon>Ascomycota</taxon>
        <taxon>Saccharomycotina</taxon>
        <taxon>Saccharomycetes</taxon>
        <taxon>Saccharomycetales</taxon>
        <taxon>Saccharomycetaceae</taxon>
        <taxon>Torulaspora</taxon>
    </lineage>
</organism>
<dbReference type="OrthoDB" id="18896at2759"/>
<reference evidence="3 4" key="1">
    <citation type="submission" date="2020-06" db="EMBL/GenBank/DDBJ databases">
        <title>The yeast mating-type switching endonuclease HO is a domesticated member of an unorthodox homing genetic element family.</title>
        <authorList>
            <person name="Coughlan A.Y."/>
            <person name="Lombardi L."/>
            <person name="Braun-Galleani S."/>
            <person name="Martos A.R."/>
            <person name="Galeote V."/>
            <person name="Bigey F."/>
            <person name="Dequin S."/>
            <person name="Byrne K.P."/>
            <person name="Wolfe K.H."/>
        </authorList>
    </citation>
    <scope>NUCLEOTIDE SEQUENCE [LARGE SCALE GENOMIC DNA]</scope>
    <source>
        <strain evidence="3 4">CBS2947</strain>
    </source>
</reference>
<accession>A0A7H9HQ99</accession>
<dbReference type="InterPro" id="IPR043162">
    <property type="entry name" value="DOCK_C_lobe_C"/>
</dbReference>
<evidence type="ECO:0000259" key="2">
    <source>
        <dbReference type="PROSITE" id="PS51651"/>
    </source>
</evidence>
<dbReference type="InterPro" id="IPR027357">
    <property type="entry name" value="DOCKER_dom"/>
</dbReference>
<evidence type="ECO:0000256" key="1">
    <source>
        <dbReference type="PROSITE-ProRule" id="PRU00984"/>
    </source>
</evidence>
<dbReference type="PANTHER" id="PTHR45653:SF10">
    <property type="entry name" value="MYOBLAST CITY, ISOFORM B"/>
    <property type="match status" value="1"/>
</dbReference>
<dbReference type="PROSITE" id="PS51651">
    <property type="entry name" value="DOCKER"/>
    <property type="match status" value="1"/>
</dbReference>
<comment type="similarity">
    <text evidence="1">Belongs to the DOCK family.</text>
</comment>
<dbReference type="Pfam" id="PF25338">
    <property type="entry name" value="C2_DCK_4th"/>
    <property type="match status" value="1"/>
</dbReference>
<gene>
    <name evidence="3" type="ORF">HG537_0C05570</name>
</gene>
<dbReference type="GO" id="GO:0005886">
    <property type="term" value="C:plasma membrane"/>
    <property type="evidence" value="ECO:0007669"/>
    <property type="project" value="TreeGrafter"/>
</dbReference>
<dbReference type="Gene3D" id="1.20.58.740">
    <property type="match status" value="1"/>
</dbReference>
<dbReference type="Proteomes" id="UP000510647">
    <property type="component" value="Chromosome 3"/>
</dbReference>
<dbReference type="GO" id="GO:0005085">
    <property type="term" value="F:guanyl-nucleotide exchange factor activity"/>
    <property type="evidence" value="ECO:0007669"/>
    <property type="project" value="InterPro"/>
</dbReference>
<dbReference type="InterPro" id="IPR046773">
    <property type="entry name" value="DOCKER_Lobe_C"/>
</dbReference>
<proteinExistence type="inferred from homology"/>